<dbReference type="RefSeq" id="WP_248667549.1">
    <property type="nucleotide sequence ID" value="NZ_JALPRX010000057.1"/>
</dbReference>
<dbReference type="EMBL" id="JALPRX010000057">
    <property type="protein sequence ID" value="MCK8785430.1"/>
    <property type="molecule type" value="Genomic_DNA"/>
</dbReference>
<organism evidence="1 2">
    <name type="scientific">Roseomonas acroporae</name>
    <dbReference type="NCBI Taxonomy" id="2937791"/>
    <lineage>
        <taxon>Bacteria</taxon>
        <taxon>Pseudomonadati</taxon>
        <taxon>Pseudomonadota</taxon>
        <taxon>Alphaproteobacteria</taxon>
        <taxon>Acetobacterales</taxon>
        <taxon>Roseomonadaceae</taxon>
        <taxon>Roseomonas</taxon>
    </lineage>
</organism>
<sequence>MSDQIAIHAHGARDGSPCFDTFLVDAPAGLAGASAPAALRPGMPVTLRAVAGRGWPRFDVWCGAGKRLGRLPPADAATLGTVSGQGRTLSGEISALVPTRLGSRIHLRIALPEAA</sequence>
<comment type="caution">
    <text evidence="1">The sequence shown here is derived from an EMBL/GenBank/DDBJ whole genome shotgun (WGS) entry which is preliminary data.</text>
</comment>
<dbReference type="Proteomes" id="UP001139516">
    <property type="component" value="Unassembled WGS sequence"/>
</dbReference>
<protein>
    <submittedName>
        <fullName evidence="1">Uncharacterized protein</fullName>
    </submittedName>
</protein>
<keyword evidence="2" id="KW-1185">Reference proteome</keyword>
<dbReference type="AlphaFoldDB" id="A0A9X2BXX8"/>
<proteinExistence type="predicted"/>
<accession>A0A9X2BXX8</accession>
<evidence type="ECO:0000313" key="1">
    <source>
        <dbReference type="EMBL" id="MCK8785430.1"/>
    </source>
</evidence>
<name>A0A9X2BXX8_9PROT</name>
<reference evidence="1" key="1">
    <citation type="submission" date="2022-04" db="EMBL/GenBank/DDBJ databases">
        <title>Roseomonas acroporae sp. nov., isolated from coral Acropora digitifera.</title>
        <authorList>
            <person name="Sun H."/>
        </authorList>
    </citation>
    <scope>NUCLEOTIDE SEQUENCE</scope>
    <source>
        <strain evidence="1">NAR14</strain>
    </source>
</reference>
<gene>
    <name evidence="1" type="ORF">M0638_13655</name>
</gene>
<evidence type="ECO:0000313" key="2">
    <source>
        <dbReference type="Proteomes" id="UP001139516"/>
    </source>
</evidence>